<feature type="compositionally biased region" description="Low complexity" evidence="1">
    <location>
        <begin position="48"/>
        <end position="68"/>
    </location>
</feature>
<dbReference type="InterPro" id="IPR034443">
    <property type="entry name" value="PB1A10.08"/>
</dbReference>
<dbReference type="Proteomes" id="UP000243723">
    <property type="component" value="Unassembled WGS sequence"/>
</dbReference>
<name>A0A2P7Z7N0_9PEZI</name>
<accession>A0A2P7Z7N0</accession>
<reference evidence="2 3" key="1">
    <citation type="submission" date="2017-05" db="EMBL/GenBank/DDBJ databases">
        <title>Draft genome sequence of Elsinoe australis.</title>
        <authorList>
            <person name="Cheng Q."/>
        </authorList>
    </citation>
    <scope>NUCLEOTIDE SEQUENCE [LARGE SCALE GENOMIC DNA]</scope>
    <source>
        <strain evidence="2 3">NL1</strain>
    </source>
</reference>
<feature type="compositionally biased region" description="Polar residues" evidence="1">
    <location>
        <begin position="170"/>
        <end position="181"/>
    </location>
</feature>
<comment type="caution">
    <text evidence="2">The sequence shown here is derived from an EMBL/GenBank/DDBJ whole genome shotgun (WGS) entry which is preliminary data.</text>
</comment>
<proteinExistence type="predicted"/>
<feature type="compositionally biased region" description="Polar residues" evidence="1">
    <location>
        <begin position="207"/>
        <end position="225"/>
    </location>
</feature>
<dbReference type="OrthoDB" id="4181307at2759"/>
<dbReference type="EMBL" id="NHZQ01000289">
    <property type="protein sequence ID" value="PSK44222.1"/>
    <property type="molecule type" value="Genomic_DNA"/>
</dbReference>
<feature type="region of interest" description="Disordered" evidence="1">
    <location>
        <begin position="153"/>
        <end position="243"/>
    </location>
</feature>
<evidence type="ECO:0000256" key="1">
    <source>
        <dbReference type="SAM" id="MobiDB-lite"/>
    </source>
</evidence>
<keyword evidence="3" id="KW-1185">Reference proteome</keyword>
<evidence type="ECO:0000313" key="2">
    <source>
        <dbReference type="EMBL" id="PSK44222.1"/>
    </source>
</evidence>
<sequence length="508" mass="55822">MKRDTSNSKRASGGSPISQHCDASRSPSPRSSPSPISPTHSKPVSIPSSRNTSRTRGSRKTSSSSGQTVKSRRESGSTSTRAPHQRDALPPSVAALLAVTAIPPRKSSSSKRRIDPQQRVSIDALVQSWRSEALSMPSYGSHKSMEILMEPSEPVAEGSVESVDTYPDTLMSSRSASTESIPSMELDEHSLLSIGNPPTPDGGRTSRAGSLSASARKSKPRSLTPSEDCALDHPLLPRSTPDMEDEWDFPTPILNPTTNNLDRRKTSFKSNLTLSLQSLKSRALSSLSQLSLNNAGPQLSNTPYAFSDETLWSHPYIFPRLSPEVRPVSYSGLPGKSERRYFNPTVLNFEEEQARYRRALHNSVPEDSFSVTTLEEHRRSPMIQMKTYSRPTPPKRSKAKSGPNPNSEAGRALAGPPLVRQREPRENSDFLRVVVLEMNMRRIGKLEETIGGRARIWLPPRQNVVLVEAKEVPVEGIEVMLGGGPVMVEGKRRGKVVPRRWVSVGVDD</sequence>
<feature type="region of interest" description="Disordered" evidence="1">
    <location>
        <begin position="1"/>
        <end position="92"/>
    </location>
</feature>
<gene>
    <name evidence="2" type="ORF">B9Z65_202</name>
</gene>
<dbReference type="PANTHER" id="PTHR42051:SF1">
    <property type="entry name" value="MEIOTICALLY UP-REGULATED PROTEIN PB1A10.08"/>
    <property type="match status" value="1"/>
</dbReference>
<feature type="region of interest" description="Disordered" evidence="1">
    <location>
        <begin position="369"/>
        <end position="422"/>
    </location>
</feature>
<evidence type="ECO:0000313" key="3">
    <source>
        <dbReference type="Proteomes" id="UP000243723"/>
    </source>
</evidence>
<protein>
    <submittedName>
        <fullName evidence="2">Uncharacterized protein</fullName>
    </submittedName>
</protein>
<dbReference type="AlphaFoldDB" id="A0A2P7Z7N0"/>
<organism evidence="2 3">
    <name type="scientific">Elsinoe australis</name>
    <dbReference type="NCBI Taxonomy" id="40998"/>
    <lineage>
        <taxon>Eukaryota</taxon>
        <taxon>Fungi</taxon>
        <taxon>Dikarya</taxon>
        <taxon>Ascomycota</taxon>
        <taxon>Pezizomycotina</taxon>
        <taxon>Dothideomycetes</taxon>
        <taxon>Dothideomycetidae</taxon>
        <taxon>Myriangiales</taxon>
        <taxon>Elsinoaceae</taxon>
        <taxon>Elsinoe</taxon>
    </lineage>
</organism>
<dbReference type="PANTHER" id="PTHR42051">
    <property type="entry name" value="MEIOTICALLY UP-REGULATED PROTEIN PB1A10.08"/>
    <property type="match status" value="1"/>
</dbReference>